<reference evidence="2 3" key="1">
    <citation type="journal article" date="2024" name="Commun. Biol.">
        <title>Comparative genomic analysis of thermophilic fungi reveals convergent evolutionary adaptations and gene losses.</title>
        <authorList>
            <person name="Steindorff A.S."/>
            <person name="Aguilar-Pontes M.V."/>
            <person name="Robinson A.J."/>
            <person name="Andreopoulos B."/>
            <person name="LaButti K."/>
            <person name="Kuo A."/>
            <person name="Mondo S."/>
            <person name="Riley R."/>
            <person name="Otillar R."/>
            <person name="Haridas S."/>
            <person name="Lipzen A."/>
            <person name="Grimwood J."/>
            <person name="Schmutz J."/>
            <person name="Clum A."/>
            <person name="Reid I.D."/>
            <person name="Moisan M.C."/>
            <person name="Butler G."/>
            <person name="Nguyen T.T.M."/>
            <person name="Dewar K."/>
            <person name="Conant G."/>
            <person name="Drula E."/>
            <person name="Henrissat B."/>
            <person name="Hansel C."/>
            <person name="Singer S."/>
            <person name="Hutchinson M.I."/>
            <person name="de Vries R.P."/>
            <person name="Natvig D.O."/>
            <person name="Powell A.J."/>
            <person name="Tsang A."/>
            <person name="Grigoriev I.V."/>
        </authorList>
    </citation>
    <scope>NUCLEOTIDE SEQUENCE [LARGE SCALE GENOMIC DNA]</scope>
    <source>
        <strain evidence="2 3">CBS 620.91</strain>
    </source>
</reference>
<keyword evidence="1" id="KW-0732">Signal</keyword>
<keyword evidence="3" id="KW-1185">Reference proteome</keyword>
<comment type="caution">
    <text evidence="2">The sequence shown here is derived from an EMBL/GenBank/DDBJ whole genome shotgun (WGS) entry which is preliminary data.</text>
</comment>
<dbReference type="EMBL" id="JAZGSY010000003">
    <property type="protein sequence ID" value="KAL1844211.1"/>
    <property type="molecule type" value="Genomic_DNA"/>
</dbReference>
<dbReference type="Proteomes" id="UP001583172">
    <property type="component" value="Unassembled WGS sequence"/>
</dbReference>
<feature type="signal peptide" evidence="1">
    <location>
        <begin position="1"/>
        <end position="17"/>
    </location>
</feature>
<proteinExistence type="predicted"/>
<evidence type="ECO:0008006" key="4">
    <source>
        <dbReference type="Google" id="ProtNLM"/>
    </source>
</evidence>
<dbReference type="SUPFAM" id="SSF55486">
    <property type="entry name" value="Metalloproteases ('zincins'), catalytic domain"/>
    <property type="match status" value="1"/>
</dbReference>
<evidence type="ECO:0000313" key="2">
    <source>
        <dbReference type="EMBL" id="KAL1844211.1"/>
    </source>
</evidence>
<feature type="chain" id="PRO_5047522767" description="Ricin B lectin" evidence="1">
    <location>
        <begin position="18"/>
        <end position="177"/>
    </location>
</feature>
<sequence length="177" mass="19976">MRTILTLLWAFAALATATITYQVQRVHNPTSDQNDAYWRIDDAMRKAVARYNRLTPRANKHITVQYVPSVPTADGNINGNIRFGSNRSYMTERTALHEISHTLGVGTTNQFNTRCANNNWPTATALLRSWDGPNAKINCGGGHFWPYGLNYENEWSETNADRHCLMVNAMLADGMAW</sequence>
<organism evidence="2 3">
    <name type="scientific">Humicola insolens</name>
    <name type="common">Soft-rot fungus</name>
    <dbReference type="NCBI Taxonomy" id="85995"/>
    <lineage>
        <taxon>Eukaryota</taxon>
        <taxon>Fungi</taxon>
        <taxon>Dikarya</taxon>
        <taxon>Ascomycota</taxon>
        <taxon>Pezizomycotina</taxon>
        <taxon>Sordariomycetes</taxon>
        <taxon>Sordariomycetidae</taxon>
        <taxon>Sordariales</taxon>
        <taxon>Chaetomiaceae</taxon>
        <taxon>Mycothermus</taxon>
    </lineage>
</organism>
<protein>
    <recommendedName>
        <fullName evidence="4">Ricin B lectin</fullName>
    </recommendedName>
</protein>
<evidence type="ECO:0000256" key="1">
    <source>
        <dbReference type="SAM" id="SignalP"/>
    </source>
</evidence>
<gene>
    <name evidence="2" type="ORF">VTJ49DRAFT_3867</name>
</gene>
<name>A0ABR3VRE3_HUMIN</name>
<evidence type="ECO:0000313" key="3">
    <source>
        <dbReference type="Proteomes" id="UP001583172"/>
    </source>
</evidence>
<accession>A0ABR3VRE3</accession>